<feature type="domain" description="Carbohydrate kinase PfkB" evidence="11">
    <location>
        <begin position="5"/>
        <end position="296"/>
    </location>
</feature>
<evidence type="ECO:0000313" key="13">
    <source>
        <dbReference type="Proteomes" id="UP000800981"/>
    </source>
</evidence>
<protein>
    <recommendedName>
        <fullName evidence="9 10">Ribokinase</fullName>
        <shortName evidence="9">RK</shortName>
        <ecNumber evidence="9 10">2.7.1.15</ecNumber>
    </recommendedName>
</protein>
<dbReference type="EMBL" id="JAANNP010000001">
    <property type="protein sequence ID" value="NHC13096.1"/>
    <property type="molecule type" value="Genomic_DNA"/>
</dbReference>
<evidence type="ECO:0000256" key="6">
    <source>
        <dbReference type="ARBA" id="ARBA00022842"/>
    </source>
</evidence>
<keyword evidence="9" id="KW-0963">Cytoplasm</keyword>
<evidence type="ECO:0000256" key="7">
    <source>
        <dbReference type="ARBA" id="ARBA00022958"/>
    </source>
</evidence>
<comment type="caution">
    <text evidence="9">Lacks conserved residue(s) required for the propagation of feature annotation.</text>
</comment>
<accession>A0ABX0GTR6</accession>
<proteinExistence type="inferred from homology"/>
<keyword evidence="6 9" id="KW-0460">Magnesium</keyword>
<feature type="binding site" evidence="9">
    <location>
        <position position="254"/>
    </location>
    <ligand>
        <name>substrate</name>
    </ligand>
</feature>
<comment type="subunit">
    <text evidence="9">Homodimer.</text>
</comment>
<dbReference type="InterPro" id="IPR011611">
    <property type="entry name" value="PfkB_dom"/>
</dbReference>
<dbReference type="PANTHER" id="PTHR10584:SF166">
    <property type="entry name" value="RIBOKINASE"/>
    <property type="match status" value="1"/>
</dbReference>
<feature type="binding site" evidence="9">
    <location>
        <begin position="41"/>
        <end position="45"/>
    </location>
    <ligand>
        <name>substrate</name>
    </ligand>
</feature>
<dbReference type="Pfam" id="PF00294">
    <property type="entry name" value="PfkB"/>
    <property type="match status" value="1"/>
</dbReference>
<evidence type="ECO:0000256" key="8">
    <source>
        <dbReference type="ARBA" id="ARBA00023277"/>
    </source>
</evidence>
<dbReference type="InterPro" id="IPR002139">
    <property type="entry name" value="Ribo/fructo_kinase"/>
</dbReference>
<keyword evidence="2 9" id="KW-0479">Metal-binding</keyword>
<evidence type="ECO:0000256" key="5">
    <source>
        <dbReference type="ARBA" id="ARBA00022840"/>
    </source>
</evidence>
<feature type="binding site" evidence="9">
    <location>
        <position position="287"/>
    </location>
    <ligand>
        <name>K(+)</name>
        <dbReference type="ChEBI" id="CHEBI:29103"/>
    </ligand>
</feature>
<dbReference type="CDD" id="cd01174">
    <property type="entry name" value="ribokinase"/>
    <property type="match status" value="1"/>
</dbReference>
<feature type="binding site" evidence="9">
    <location>
        <begin position="13"/>
        <end position="15"/>
    </location>
    <ligand>
        <name>substrate</name>
    </ligand>
</feature>
<evidence type="ECO:0000313" key="12">
    <source>
        <dbReference type="EMBL" id="NHC13096.1"/>
    </source>
</evidence>
<dbReference type="RefSeq" id="WP_166278567.1">
    <property type="nucleotide sequence ID" value="NZ_JAANNP010000001.1"/>
</dbReference>
<dbReference type="EC" id="2.7.1.15" evidence="9 10"/>
<dbReference type="Proteomes" id="UP000800981">
    <property type="component" value="Unassembled WGS sequence"/>
</dbReference>
<dbReference type="GO" id="GO:0004747">
    <property type="term" value="F:ribokinase activity"/>
    <property type="evidence" value="ECO:0007669"/>
    <property type="project" value="UniProtKB-EC"/>
</dbReference>
<dbReference type="PANTHER" id="PTHR10584">
    <property type="entry name" value="SUGAR KINASE"/>
    <property type="match status" value="1"/>
</dbReference>
<feature type="binding site" evidence="9">
    <location>
        <position position="187"/>
    </location>
    <ligand>
        <name>ATP</name>
        <dbReference type="ChEBI" id="CHEBI:30616"/>
    </ligand>
</feature>
<feature type="binding site" evidence="9">
    <location>
        <begin position="221"/>
        <end position="226"/>
    </location>
    <ligand>
        <name>ATP</name>
        <dbReference type="ChEBI" id="CHEBI:30616"/>
    </ligand>
</feature>
<sequence>MRDPSVVVVGSCNEDVIVPVQRLPAPGQTVLGGDRMSFPGGKGANQAVAAARLECDVSLVARVGDDEAGRSLLATLASEGVGIEHVGTTAGAPSGAAFIAVDEEGENLIVVSPGANARLTPADVTAAASVLAAADVVLCQLEVPLECVLRAAELARASGRARVVLNPAPAAPLDAGLLEAVDVLVPNRTELGLLTGRPAPGSLADAEGAARLLAGVDVVVTLGADGALLVPRDGPAEHVAAAPVEAHDAIGAGDAFCAGLADALARGEALRSAVDWAVAVAGLATTRRGAQPAMPERDDVARYAGWAPGARRP</sequence>
<keyword evidence="5 9" id="KW-0067">ATP-binding</keyword>
<evidence type="ECO:0000256" key="1">
    <source>
        <dbReference type="ARBA" id="ARBA00022679"/>
    </source>
</evidence>
<dbReference type="SUPFAM" id="SSF53613">
    <property type="entry name" value="Ribokinase-like"/>
    <property type="match status" value="1"/>
</dbReference>
<dbReference type="PRINTS" id="PR00990">
    <property type="entry name" value="RIBOKINASE"/>
</dbReference>
<evidence type="ECO:0000259" key="11">
    <source>
        <dbReference type="Pfam" id="PF00294"/>
    </source>
</evidence>
<comment type="similarity">
    <text evidence="9">Belongs to the carbohydrate kinase PfkB family. Ribokinase subfamily.</text>
</comment>
<comment type="subcellular location">
    <subcellularLocation>
        <location evidence="9">Cytoplasm</location>
    </subcellularLocation>
</comment>
<evidence type="ECO:0000256" key="4">
    <source>
        <dbReference type="ARBA" id="ARBA00022777"/>
    </source>
</evidence>
<comment type="cofactor">
    <cofactor evidence="9">
        <name>Mg(2+)</name>
        <dbReference type="ChEBI" id="CHEBI:18420"/>
    </cofactor>
    <text evidence="9">Requires a divalent cation, most likely magnesium in vivo, as an electrophilic catalyst to aid phosphoryl group transfer. It is the chelate of the metal and the nucleotide that is the actual substrate.</text>
</comment>
<feature type="binding site" evidence="9">
    <location>
        <position position="289"/>
    </location>
    <ligand>
        <name>K(+)</name>
        <dbReference type="ChEBI" id="CHEBI:29103"/>
    </ligand>
</feature>
<keyword evidence="3 9" id="KW-0547">Nucleotide-binding</keyword>
<comment type="catalytic activity">
    <reaction evidence="9">
        <text>D-ribose + ATP = D-ribose 5-phosphate + ADP + H(+)</text>
        <dbReference type="Rhea" id="RHEA:13697"/>
        <dbReference type="ChEBI" id="CHEBI:15378"/>
        <dbReference type="ChEBI" id="CHEBI:30616"/>
        <dbReference type="ChEBI" id="CHEBI:47013"/>
        <dbReference type="ChEBI" id="CHEBI:78346"/>
        <dbReference type="ChEBI" id="CHEBI:456216"/>
        <dbReference type="EC" id="2.7.1.15"/>
    </reaction>
</comment>
<dbReference type="NCBIfam" id="TIGR02152">
    <property type="entry name" value="D_ribokin_bact"/>
    <property type="match status" value="1"/>
</dbReference>
<dbReference type="InterPro" id="IPR011877">
    <property type="entry name" value="Ribokinase"/>
</dbReference>
<organism evidence="12 13">
    <name type="scientific">Motilibacter deserti</name>
    <dbReference type="NCBI Taxonomy" id="2714956"/>
    <lineage>
        <taxon>Bacteria</taxon>
        <taxon>Bacillati</taxon>
        <taxon>Actinomycetota</taxon>
        <taxon>Actinomycetes</taxon>
        <taxon>Motilibacterales</taxon>
        <taxon>Motilibacteraceae</taxon>
        <taxon>Motilibacter</taxon>
    </lineage>
</organism>
<keyword evidence="8 9" id="KW-0119">Carbohydrate metabolism</keyword>
<keyword evidence="7 9" id="KW-0630">Potassium</keyword>
<evidence type="ECO:0000256" key="10">
    <source>
        <dbReference type="NCBIfam" id="TIGR02152"/>
    </source>
</evidence>
<feature type="binding site" evidence="9">
    <location>
        <position position="142"/>
    </location>
    <ligand>
        <name>substrate</name>
    </ligand>
</feature>
<dbReference type="Gene3D" id="3.40.1190.20">
    <property type="match status" value="1"/>
</dbReference>
<comment type="activity regulation">
    <text evidence="9">Activated by a monovalent cation that binds near, but not in, the active site. The most likely occupant of the site in vivo is potassium. Ion binding induces a conformational change that may alter substrate affinity.</text>
</comment>
<keyword evidence="4 9" id="KW-0418">Kinase</keyword>
<keyword evidence="1 9" id="KW-0808">Transferase</keyword>
<feature type="binding site" evidence="9">
    <location>
        <position position="284"/>
    </location>
    <ligand>
        <name>K(+)</name>
        <dbReference type="ChEBI" id="CHEBI:29103"/>
    </ligand>
</feature>
<evidence type="ECO:0000256" key="2">
    <source>
        <dbReference type="ARBA" id="ARBA00022723"/>
    </source>
</evidence>
<evidence type="ECO:0000256" key="3">
    <source>
        <dbReference type="ARBA" id="ARBA00022741"/>
    </source>
</evidence>
<dbReference type="HAMAP" id="MF_01987">
    <property type="entry name" value="Ribokinase"/>
    <property type="match status" value="1"/>
</dbReference>
<feature type="active site" description="Proton acceptor" evidence="9">
    <location>
        <position position="254"/>
    </location>
</feature>
<gene>
    <name evidence="9 12" type="primary">rbsK</name>
    <name evidence="12" type="ORF">G9H71_04800</name>
</gene>
<feature type="binding site" evidence="9">
    <location>
        <position position="250"/>
    </location>
    <ligand>
        <name>K(+)</name>
        <dbReference type="ChEBI" id="CHEBI:29103"/>
    </ligand>
</feature>
<dbReference type="InterPro" id="IPR029056">
    <property type="entry name" value="Ribokinase-like"/>
</dbReference>
<name>A0ABX0GTR6_9ACTN</name>
<evidence type="ECO:0000256" key="9">
    <source>
        <dbReference type="HAMAP-Rule" id="MF_01987"/>
    </source>
</evidence>
<comment type="caution">
    <text evidence="12">The sequence shown here is derived from an EMBL/GenBank/DDBJ whole genome shotgun (WGS) entry which is preliminary data.</text>
</comment>
<comment type="function">
    <text evidence="9">Catalyzes the phosphorylation of ribose at O-5 in a reaction requiring ATP and magnesium. The resulting D-ribose-5-phosphate can then be used either for sythesis of nucleotides, histidine, and tryptophan, or as a component of the pentose phosphate pathway.</text>
</comment>
<reference evidence="12 13" key="1">
    <citation type="submission" date="2020-03" db="EMBL/GenBank/DDBJ databases">
        <title>Two novel Motilibacter sp.</title>
        <authorList>
            <person name="Liu S."/>
        </authorList>
    </citation>
    <scope>NUCLEOTIDE SEQUENCE [LARGE SCALE GENOMIC DNA]</scope>
    <source>
        <strain evidence="12 13">E257</strain>
    </source>
</reference>
<keyword evidence="13" id="KW-1185">Reference proteome</keyword>
<comment type="pathway">
    <text evidence="9">Carbohydrate metabolism; D-ribose degradation; D-ribose 5-phosphate from beta-D-ribopyranose: step 2/2.</text>
</comment>
<feature type="binding site" evidence="9">
    <location>
        <begin position="253"/>
        <end position="254"/>
    </location>
    <ligand>
        <name>ATP</name>
        <dbReference type="ChEBI" id="CHEBI:30616"/>
    </ligand>
</feature>
<feature type="binding site" evidence="9">
    <location>
        <position position="248"/>
    </location>
    <ligand>
        <name>K(+)</name>
        <dbReference type="ChEBI" id="CHEBI:29103"/>
    </ligand>
</feature>